<organism evidence="2 3">
    <name type="scientific">Talaromyces atroroseus</name>
    <dbReference type="NCBI Taxonomy" id="1441469"/>
    <lineage>
        <taxon>Eukaryota</taxon>
        <taxon>Fungi</taxon>
        <taxon>Dikarya</taxon>
        <taxon>Ascomycota</taxon>
        <taxon>Pezizomycotina</taxon>
        <taxon>Eurotiomycetes</taxon>
        <taxon>Eurotiomycetidae</taxon>
        <taxon>Eurotiales</taxon>
        <taxon>Trichocomaceae</taxon>
        <taxon>Talaromyces</taxon>
        <taxon>Talaromyces sect. Trachyspermi</taxon>
    </lineage>
</organism>
<feature type="compositionally biased region" description="Polar residues" evidence="1">
    <location>
        <begin position="732"/>
        <end position="747"/>
    </location>
</feature>
<evidence type="ECO:0000313" key="3">
    <source>
        <dbReference type="Proteomes" id="UP000214365"/>
    </source>
</evidence>
<feature type="compositionally biased region" description="Polar residues" evidence="1">
    <location>
        <begin position="1408"/>
        <end position="1422"/>
    </location>
</feature>
<proteinExistence type="predicted"/>
<feature type="region of interest" description="Disordered" evidence="1">
    <location>
        <begin position="234"/>
        <end position="379"/>
    </location>
</feature>
<dbReference type="GeneID" id="31002248"/>
<feature type="region of interest" description="Disordered" evidence="1">
    <location>
        <begin position="403"/>
        <end position="652"/>
    </location>
</feature>
<feature type="compositionally biased region" description="Acidic residues" evidence="1">
    <location>
        <begin position="529"/>
        <end position="540"/>
    </location>
</feature>
<feature type="compositionally biased region" description="Polar residues" evidence="1">
    <location>
        <begin position="910"/>
        <end position="923"/>
    </location>
</feature>
<feature type="compositionally biased region" description="Polar residues" evidence="1">
    <location>
        <begin position="403"/>
        <end position="415"/>
    </location>
</feature>
<feature type="compositionally biased region" description="Polar residues" evidence="1">
    <location>
        <begin position="1372"/>
        <end position="1383"/>
    </location>
</feature>
<feature type="compositionally biased region" description="Low complexity" evidence="1">
    <location>
        <begin position="986"/>
        <end position="999"/>
    </location>
</feature>
<evidence type="ECO:0000256" key="1">
    <source>
        <dbReference type="SAM" id="MobiDB-lite"/>
    </source>
</evidence>
<feature type="compositionally biased region" description="Acidic residues" evidence="1">
    <location>
        <begin position="1117"/>
        <end position="1128"/>
    </location>
</feature>
<feature type="compositionally biased region" description="Polar residues" evidence="1">
    <location>
        <begin position="451"/>
        <end position="461"/>
    </location>
</feature>
<dbReference type="STRING" id="1441469.A0A225AL69"/>
<evidence type="ECO:0000313" key="2">
    <source>
        <dbReference type="EMBL" id="OKL62282.1"/>
    </source>
</evidence>
<keyword evidence="3" id="KW-1185">Reference proteome</keyword>
<feature type="region of interest" description="Disordered" evidence="1">
    <location>
        <begin position="1626"/>
        <end position="1704"/>
    </location>
</feature>
<feature type="region of interest" description="Disordered" evidence="1">
    <location>
        <begin position="1483"/>
        <end position="1614"/>
    </location>
</feature>
<feature type="compositionally biased region" description="Low complexity" evidence="1">
    <location>
        <begin position="1662"/>
        <end position="1676"/>
    </location>
</feature>
<feature type="compositionally biased region" description="Basic and acidic residues" evidence="1">
    <location>
        <begin position="1496"/>
        <end position="1517"/>
    </location>
</feature>
<feature type="compositionally biased region" description="Basic and acidic residues" evidence="1">
    <location>
        <begin position="417"/>
        <end position="426"/>
    </location>
</feature>
<feature type="compositionally biased region" description="Pro residues" evidence="1">
    <location>
        <begin position="1592"/>
        <end position="1606"/>
    </location>
</feature>
<feature type="compositionally biased region" description="Polar residues" evidence="1">
    <location>
        <begin position="124"/>
        <end position="137"/>
    </location>
</feature>
<feature type="compositionally biased region" description="Polar residues" evidence="1">
    <location>
        <begin position="1277"/>
        <end position="1291"/>
    </location>
</feature>
<feature type="compositionally biased region" description="Low complexity" evidence="1">
    <location>
        <begin position="1329"/>
        <end position="1343"/>
    </location>
</feature>
<feature type="compositionally biased region" description="Polar residues" evidence="1">
    <location>
        <begin position="319"/>
        <end position="335"/>
    </location>
</feature>
<feature type="compositionally biased region" description="Basic and acidic residues" evidence="1">
    <location>
        <begin position="1062"/>
        <end position="1076"/>
    </location>
</feature>
<feature type="compositionally biased region" description="Polar residues" evidence="1">
    <location>
        <begin position="1001"/>
        <end position="1021"/>
    </location>
</feature>
<feature type="compositionally biased region" description="Polar residues" evidence="1">
    <location>
        <begin position="959"/>
        <end position="972"/>
    </location>
</feature>
<comment type="caution">
    <text evidence="2">The sequence shown here is derived from an EMBL/GenBank/DDBJ whole genome shotgun (WGS) entry which is preliminary data.</text>
</comment>
<feature type="compositionally biased region" description="Polar residues" evidence="1">
    <location>
        <begin position="559"/>
        <end position="581"/>
    </location>
</feature>
<feature type="region of interest" description="Disordered" evidence="1">
    <location>
        <begin position="1448"/>
        <end position="1469"/>
    </location>
</feature>
<feature type="region of interest" description="Disordered" evidence="1">
    <location>
        <begin position="834"/>
        <end position="858"/>
    </location>
</feature>
<dbReference type="RefSeq" id="XP_020122403.1">
    <property type="nucleotide sequence ID" value="XM_020264541.1"/>
</dbReference>
<feature type="compositionally biased region" description="Basic and acidic residues" evidence="1">
    <location>
        <begin position="842"/>
        <end position="857"/>
    </location>
</feature>
<feature type="compositionally biased region" description="Low complexity" evidence="1">
    <location>
        <begin position="246"/>
        <end position="259"/>
    </location>
</feature>
<feature type="compositionally biased region" description="Basic and acidic residues" evidence="1">
    <location>
        <begin position="1680"/>
        <end position="1691"/>
    </location>
</feature>
<reference evidence="2 3" key="1">
    <citation type="submission" date="2015-06" db="EMBL/GenBank/DDBJ databases">
        <title>Talaromyces atroroseus IBT 11181 draft genome.</title>
        <authorList>
            <person name="Rasmussen K.B."/>
            <person name="Rasmussen S."/>
            <person name="Petersen B."/>
            <person name="Sicheritz-Ponten T."/>
            <person name="Mortensen U.H."/>
            <person name="Thrane U."/>
        </authorList>
    </citation>
    <scope>NUCLEOTIDE SEQUENCE [LARGE SCALE GENOMIC DNA]</scope>
    <source>
        <strain evidence="2 3">IBT 11181</strain>
    </source>
</reference>
<feature type="compositionally biased region" description="Polar residues" evidence="1">
    <location>
        <begin position="194"/>
        <end position="222"/>
    </location>
</feature>
<feature type="region of interest" description="Disordered" evidence="1">
    <location>
        <begin position="1406"/>
        <end position="1434"/>
    </location>
</feature>
<feature type="region of interest" description="Disordered" evidence="1">
    <location>
        <begin position="1329"/>
        <end position="1383"/>
    </location>
</feature>
<feature type="compositionally biased region" description="Low complexity" evidence="1">
    <location>
        <begin position="138"/>
        <end position="151"/>
    </location>
</feature>
<feature type="compositionally biased region" description="Polar residues" evidence="1">
    <location>
        <begin position="493"/>
        <end position="515"/>
    </location>
</feature>
<feature type="compositionally biased region" description="Basic and acidic residues" evidence="1">
    <location>
        <begin position="365"/>
        <end position="379"/>
    </location>
</feature>
<feature type="region of interest" description="Disordered" evidence="1">
    <location>
        <begin position="876"/>
        <end position="1313"/>
    </location>
</feature>
<feature type="compositionally biased region" description="Basic and acidic residues" evidence="1">
    <location>
        <begin position="1257"/>
        <end position="1270"/>
    </location>
</feature>
<feature type="compositionally biased region" description="Polar residues" evidence="1">
    <location>
        <begin position="1574"/>
        <end position="1590"/>
    </location>
</feature>
<feature type="compositionally biased region" description="Polar residues" evidence="1">
    <location>
        <begin position="90"/>
        <end position="112"/>
    </location>
</feature>
<feature type="compositionally biased region" description="Basic and acidic residues" evidence="1">
    <location>
        <begin position="1129"/>
        <end position="1150"/>
    </location>
</feature>
<sequence>MSGPYRPAYPGNGSTGNQPVSFKTDINRKKTKKWVAAKSYSYDGDDWGDDDDEEDELEEEEEVPPLPSTSRLPSSTAHQPLYSGPAPSAVPSQSPTNILNQSVESPRTQSPTFVRPADICKQMQEGNGSIQGSTATNPASSEVAPASAPAPIVDEYDHQNTPSQHSEETARSASPLIIPEVKRLSGFGEDFLGGTSNPAQSSHASEAQVVDQGSSLHHNPSLGFTSVVHQAFDVPETPSSTAGNFSRSNSDSTSIISPIVGPWKSETDKTPTITEDPMAEASAQEPPLNFKPGHRRDLSIPSPGNGPDRIPIVTHPEESQSTEASLSSPRESLTTPDHEYAESMVVPGEATPRPLSSVHATVGRSELEPTSRENGIKSSEEIISRGPTPLQIPEEHAQNIPQIVPSLSTETSPQDLESDRLRKEIMRSFSSEHVSALDAQAEAQNGEYGEYNSQARQSTYLPSEYDSYWNDQQSIPPTNPLQLRPTAPPAEPSNPTANQETAINPNDPTSGQSVSKPRHTLKKRFSWEASDDSDVEDVLEEPPAPVVPSQPVQPISGAETVTSENTISVPLSISNQSSAENTLGAETALPIRQSSPDVEKETVDNLEERDEKSQGELSYVPPVAEPQVSALTESEDDYAPPQTQPLQPRVDESSLPAFRKILEIPSSSEKIRVFNETREQFAAIESGLSDWIRRSSESLPEHADLIRANGRLPGGTPTSGLPPKTKFPKLSSLGNLSLPSTSHSDASTPGGISPTHARRSSGPHITGVMNRQNVELKGKDLLHSAGVLGGKAGGAARGLFAKGKSKLRGADKLYDSNKPASLSLSSRYSLQPVPRIPSLKLGDSKPFRHSFDGEHAFSRQSRPFSVDFESNLRSVAEERVPTVKPASPSSLRRAMSRFDNTDDEYDVNGESASAKNRSSSAIVSNGGYDSDQEDGSKEDKAIHHPNNGHRILGRYTFLNADSEQASESSLDRYSNPRDQEQTMPAVSPSVISSELSPSLTRGISHSRSQVSKLSEDGNNPEDTPRIPNSAATESVSPSEPKPLASVDKSVNNPVLPPLPQDGKLRPVEYNSRRDSINSKVSAMSEDEMDRIREKFDEEGLYSGPRESSPTRSQVSDMTDEDDEDDDEYDALREKLDEAGYQMDPEKDDAWQHFPRPPTGSPRQNQQPIRVVKMARVAMNKHASQKNEDDTKRYSRFSFEGEGNTLAEAMLENGRGKPATGSNESAVGLSPSQIPVTMGEDAPDEPPPPFPDPEASYGEDHKQQTEEERPAYNHAMRSLSNGDSQPLQSNEATRPPIYRPIHQQPAAAASHDTTSRIGRLQELRTNRNSIASSVSSISSPTVSSNLPRTAISPEPQYAKPSSQTRWGQDLQAPKTTQQRSNVATAVTDRLGRSLWANGRISNRAHARTVSDNLSGSGSDTPSIFSGRREHSLGSSDSIAVQAALSRNDLLPEPSPLHQSSDVDSDHSSHARLSTQFRNRMKFMGKKSRDAAANAQPAEREVETKPAEKKKEKNPDGKRGGFSRFSGIFNRPGANPTEREQRAERNTPSPLIHQHVDRTPRHASPSRNPQPAVYKQATSYQQVPSSTISYNQYPPMPEQSKPLPPPPNGYYAPDQSYSKQDYYTYYANPPPAAYQSKPAQYSSNPTQYPYHPRGLTQPATSMPSRSYNNSRARASSAYPEIEESRSRARDLRMRSRSPRPNPVRSIAHSENVNYSDPIYNLGKFNAVTETERIGDQSLPFPITLPDNLSNGQLSPRNSIQPESYFFNNRTAQKTNAGLGLRNPGTKAAHLPSADSAAAAASLTTRTPKQNSSPDFYQNRSVITKNTVPIELPVSHDDSDEEIVMSSTAYPGQEWQPAGFEQWMSY</sequence>
<feature type="compositionally biased region" description="Low complexity" evidence="1">
    <location>
        <begin position="710"/>
        <end position="723"/>
    </location>
</feature>
<feature type="region of interest" description="Disordered" evidence="1">
    <location>
        <begin position="702"/>
        <end position="766"/>
    </location>
</feature>
<accession>A0A225AL69</accession>
<gene>
    <name evidence="2" type="ORF">UA08_02493</name>
</gene>
<name>A0A225AL69_TALAT</name>
<dbReference type="Proteomes" id="UP000214365">
    <property type="component" value="Unassembled WGS sequence"/>
</dbReference>
<dbReference type="EMBL" id="LFMY01000003">
    <property type="protein sequence ID" value="OKL62282.1"/>
    <property type="molecule type" value="Genomic_DNA"/>
</dbReference>
<protein>
    <submittedName>
        <fullName evidence="2">Uncharacterized protein</fullName>
    </submittedName>
</protein>
<feature type="region of interest" description="Disordered" evidence="1">
    <location>
        <begin position="1"/>
        <end position="222"/>
    </location>
</feature>
<dbReference type="OrthoDB" id="5151921at2759"/>
<feature type="compositionally biased region" description="Polar residues" evidence="1">
    <location>
        <begin position="1635"/>
        <end position="1645"/>
    </location>
</feature>
<feature type="compositionally biased region" description="Acidic residues" evidence="1">
    <location>
        <begin position="43"/>
        <end position="63"/>
    </location>
</feature>
<feature type="compositionally biased region" description="Polar residues" evidence="1">
    <location>
        <begin position="1219"/>
        <end position="1234"/>
    </location>
</feature>
<feature type="compositionally biased region" description="Polar residues" evidence="1">
    <location>
        <begin position="1105"/>
        <end position="1116"/>
    </location>
</feature>